<dbReference type="Pfam" id="PF02065">
    <property type="entry name" value="Melibiase"/>
    <property type="match status" value="1"/>
</dbReference>
<dbReference type="InterPro" id="IPR013780">
    <property type="entry name" value="Glyco_hydro_b"/>
</dbReference>
<dbReference type="PANTHER" id="PTHR43053:SF3">
    <property type="entry name" value="ALPHA-GALACTOSIDASE C-RELATED"/>
    <property type="match status" value="1"/>
</dbReference>
<dbReference type="AlphaFoldDB" id="A0A4U9J3H4"/>
<dbReference type="EMBL" id="LR590464">
    <property type="protein sequence ID" value="VTP83279.1"/>
    <property type="molecule type" value="Genomic_DNA"/>
</dbReference>
<dbReference type="InterPro" id="IPR002252">
    <property type="entry name" value="Glyco_hydro_36"/>
</dbReference>
<dbReference type="SUPFAM" id="SSF51445">
    <property type="entry name" value="(Trans)glycosidases"/>
    <property type="match status" value="1"/>
</dbReference>
<dbReference type="Gene3D" id="3.20.20.70">
    <property type="entry name" value="Aldolase class I"/>
    <property type="match status" value="1"/>
</dbReference>
<sequence length="308" mass="35149">MSRPTGRHQWVLNLNIPAAFNYLLERMSWLLGEHAVDYVKWDMNRELVQPGHNGKAAADAQTRQFYRLLDTLGERFPHVEFESCSSGGGRIDYEVLTRCHRFWASDNNDALERNTIQRGMSYFFPPEVMGAHIGHHKCHATFRQHSIAFRGLTALFGHMGLELDPLAVDEQEREGYRHYAALHKQWREVIHHGTQWRVDMPDSTTLAQGIVSQDQRQGLFIVSQLAMPDYTLMMPLRMPGLTASAQYRITLLDHPNIRLTGEGGHTMRKLPAWMESPQTVSGEWLMQAGLALPVLDPETAILIGVERV</sequence>
<evidence type="ECO:0000259" key="3">
    <source>
        <dbReference type="Pfam" id="PF16874"/>
    </source>
</evidence>
<dbReference type="InterPro" id="IPR050985">
    <property type="entry name" value="Alpha-glycosidase_related"/>
</dbReference>
<dbReference type="EC" id="3.2.1.22" evidence="4"/>
<dbReference type="STRING" id="83655.APT61_00385"/>
<keyword evidence="2 4" id="KW-0326">Glycosidase</keyword>
<evidence type="ECO:0000313" key="4">
    <source>
        <dbReference type="EMBL" id="VTP83279.1"/>
    </source>
</evidence>
<dbReference type="InterPro" id="IPR013785">
    <property type="entry name" value="Aldolase_TIM"/>
</dbReference>
<dbReference type="Pfam" id="PF16874">
    <property type="entry name" value="Glyco_hydro_36C"/>
    <property type="match status" value="1"/>
</dbReference>
<proteinExistence type="predicted"/>
<name>A0A4U9J3H4_9ENTR</name>
<dbReference type="GO" id="GO:0016052">
    <property type="term" value="P:carbohydrate catabolic process"/>
    <property type="evidence" value="ECO:0007669"/>
    <property type="project" value="InterPro"/>
</dbReference>
<protein>
    <submittedName>
        <fullName evidence="4">Alpha-galactosidase</fullName>
        <ecNumber evidence="4">3.2.1.22</ecNumber>
    </submittedName>
</protein>
<keyword evidence="1 4" id="KW-0378">Hydrolase</keyword>
<dbReference type="InterPro" id="IPR031705">
    <property type="entry name" value="Glyco_hydro_36_C"/>
</dbReference>
<organism evidence="4 5">
    <name type="scientific">Leclercia adecarboxylata</name>
    <dbReference type="NCBI Taxonomy" id="83655"/>
    <lineage>
        <taxon>Bacteria</taxon>
        <taxon>Pseudomonadati</taxon>
        <taxon>Pseudomonadota</taxon>
        <taxon>Gammaproteobacteria</taxon>
        <taxon>Enterobacterales</taxon>
        <taxon>Enterobacteriaceae</taxon>
        <taxon>Leclercia</taxon>
    </lineage>
</organism>
<evidence type="ECO:0000313" key="5">
    <source>
        <dbReference type="Proteomes" id="UP000310719"/>
    </source>
</evidence>
<gene>
    <name evidence="4" type="primary">rafA_1</name>
    <name evidence="4" type="ORF">NCTC13032_07312</name>
</gene>
<feature type="domain" description="Glycosyl hydrolase family 36 C-terminal" evidence="3">
    <location>
        <begin position="210"/>
        <end position="293"/>
    </location>
</feature>
<accession>A0A4U9J3H4</accession>
<dbReference type="PANTHER" id="PTHR43053">
    <property type="entry name" value="GLYCOSIDASE FAMILY 31"/>
    <property type="match status" value="1"/>
</dbReference>
<reference evidence="4 5" key="1">
    <citation type="submission" date="2019-05" db="EMBL/GenBank/DDBJ databases">
        <authorList>
            <consortium name="Pathogen Informatics"/>
        </authorList>
    </citation>
    <scope>NUCLEOTIDE SEQUENCE [LARGE SCALE GENOMIC DNA]</scope>
    <source>
        <strain evidence="4 5">NCTC13032</strain>
    </source>
</reference>
<dbReference type="Proteomes" id="UP000310719">
    <property type="component" value="Chromosome"/>
</dbReference>
<evidence type="ECO:0000256" key="1">
    <source>
        <dbReference type="ARBA" id="ARBA00022801"/>
    </source>
</evidence>
<dbReference type="Gene3D" id="2.60.40.1180">
    <property type="entry name" value="Golgi alpha-mannosidase II"/>
    <property type="match status" value="1"/>
</dbReference>
<dbReference type="GO" id="GO:0004557">
    <property type="term" value="F:alpha-galactosidase activity"/>
    <property type="evidence" value="ECO:0007669"/>
    <property type="project" value="UniProtKB-EC"/>
</dbReference>
<dbReference type="CDD" id="cd14791">
    <property type="entry name" value="GH36"/>
    <property type="match status" value="1"/>
</dbReference>
<evidence type="ECO:0000256" key="2">
    <source>
        <dbReference type="ARBA" id="ARBA00023295"/>
    </source>
</evidence>
<dbReference type="PRINTS" id="PR00743">
    <property type="entry name" value="GLHYDRLASE36"/>
</dbReference>
<dbReference type="InterPro" id="IPR017853">
    <property type="entry name" value="GH"/>
</dbReference>